<reference evidence="3" key="1">
    <citation type="journal article" date="2019" name="Int. J. Syst. Evol. Microbiol.">
        <title>The Global Catalogue of Microorganisms (GCM) 10K type strain sequencing project: providing services to taxonomists for standard genome sequencing and annotation.</title>
        <authorList>
            <consortium name="The Broad Institute Genomics Platform"/>
            <consortium name="The Broad Institute Genome Sequencing Center for Infectious Disease"/>
            <person name="Wu L."/>
            <person name="Ma J."/>
        </authorList>
    </citation>
    <scope>NUCLEOTIDE SEQUENCE [LARGE SCALE GENOMIC DNA]</scope>
    <source>
        <strain evidence="3">JCM 17810</strain>
    </source>
</reference>
<keyword evidence="3" id="KW-1185">Reference proteome</keyword>
<dbReference type="InterPro" id="IPR032330">
    <property type="entry name" value="EF-G-binding_C"/>
</dbReference>
<dbReference type="EMBL" id="BAABGN010000011">
    <property type="protein sequence ID" value="GAA4425920.1"/>
    <property type="molecule type" value="Genomic_DNA"/>
</dbReference>
<evidence type="ECO:0000313" key="2">
    <source>
        <dbReference type="EMBL" id="GAA4425920.1"/>
    </source>
</evidence>
<proteinExistence type="predicted"/>
<organism evidence="2 3">
    <name type="scientific">Georgenia halophila</name>
    <dbReference type="NCBI Taxonomy" id="620889"/>
    <lineage>
        <taxon>Bacteria</taxon>
        <taxon>Bacillati</taxon>
        <taxon>Actinomycetota</taxon>
        <taxon>Actinomycetes</taxon>
        <taxon>Micrococcales</taxon>
        <taxon>Bogoriellaceae</taxon>
        <taxon>Georgenia</taxon>
    </lineage>
</organism>
<name>A0ABP8LBP0_9MICO</name>
<sequence length="169" mass="18965">MNPLTENQIRASFVNASRREAGQAVLPALDALDWDRLEYLGWRDRKAPLAAYVVVEVDGEPVGVRLRSADAKTNRRRPNAVCAWCEDIVATDDVSFYVARRCGAAGRRGDSVGTLICTDFVCSHNVRRRPTTAEAGTDVDAVREEFVERRVTGLRERSARFVEEILRTR</sequence>
<dbReference type="Proteomes" id="UP001500622">
    <property type="component" value="Unassembled WGS sequence"/>
</dbReference>
<gene>
    <name evidence="2" type="ORF">GCM10023169_24160</name>
</gene>
<dbReference type="Pfam" id="PF16571">
    <property type="entry name" value="FBP_C"/>
    <property type="match status" value="1"/>
</dbReference>
<protein>
    <submittedName>
        <fullName evidence="2">FBP domain-containing protein</fullName>
    </submittedName>
</protein>
<evidence type="ECO:0000313" key="3">
    <source>
        <dbReference type="Proteomes" id="UP001500622"/>
    </source>
</evidence>
<feature type="domain" description="Elongation factor G-binding protein C-terminal treble-clef zinc-finger" evidence="1">
    <location>
        <begin position="8"/>
        <end position="165"/>
    </location>
</feature>
<accession>A0ABP8LBP0</accession>
<dbReference type="RefSeq" id="WP_345216514.1">
    <property type="nucleotide sequence ID" value="NZ_BAABGN010000011.1"/>
</dbReference>
<evidence type="ECO:0000259" key="1">
    <source>
        <dbReference type="Pfam" id="PF16571"/>
    </source>
</evidence>
<comment type="caution">
    <text evidence="2">The sequence shown here is derived from an EMBL/GenBank/DDBJ whole genome shotgun (WGS) entry which is preliminary data.</text>
</comment>